<dbReference type="InterPro" id="IPR038020">
    <property type="entry name" value="MbtH-like_sf"/>
</dbReference>
<dbReference type="InterPro" id="IPR005153">
    <property type="entry name" value="MbtH-like_dom"/>
</dbReference>
<name>A0ABT1A210_9PSEU</name>
<evidence type="ECO:0000259" key="1">
    <source>
        <dbReference type="SMART" id="SM00923"/>
    </source>
</evidence>
<keyword evidence="3" id="KW-1185">Reference proteome</keyword>
<dbReference type="RefSeq" id="WP_252440348.1">
    <property type="nucleotide sequence ID" value="NZ_JAGSOV010000039.1"/>
</dbReference>
<reference evidence="2" key="1">
    <citation type="submission" date="2021-04" db="EMBL/GenBank/DDBJ databases">
        <title>Pseudonocardia sp. nov., isolated from sandy soil of mangrove forest.</title>
        <authorList>
            <person name="Zan Z."/>
            <person name="Huang R."/>
            <person name="Liu W."/>
        </authorList>
    </citation>
    <scope>NUCLEOTIDE SEQUENCE</scope>
    <source>
        <strain evidence="2">S2-4</strain>
    </source>
</reference>
<dbReference type="PANTHER" id="PTHR38444:SF1">
    <property type="entry name" value="ENTEROBACTIN BIOSYNTHESIS PROTEIN YBDZ"/>
    <property type="match status" value="1"/>
</dbReference>
<dbReference type="Gene3D" id="3.90.820.10">
    <property type="entry name" value="Structural Genomics, Unknown Function 30-nov-00 1gh9 Mol_id"/>
    <property type="match status" value="1"/>
</dbReference>
<protein>
    <submittedName>
        <fullName evidence="2">MbtH family protein</fullName>
    </submittedName>
</protein>
<accession>A0ABT1A210</accession>
<evidence type="ECO:0000313" key="2">
    <source>
        <dbReference type="EMBL" id="MCO1657041.1"/>
    </source>
</evidence>
<organism evidence="2 3">
    <name type="scientific">Pseudonocardia humida</name>
    <dbReference type="NCBI Taxonomy" id="2800819"/>
    <lineage>
        <taxon>Bacteria</taxon>
        <taxon>Bacillati</taxon>
        <taxon>Actinomycetota</taxon>
        <taxon>Actinomycetes</taxon>
        <taxon>Pseudonocardiales</taxon>
        <taxon>Pseudonocardiaceae</taxon>
        <taxon>Pseudonocardia</taxon>
    </lineage>
</organism>
<dbReference type="Proteomes" id="UP001165283">
    <property type="component" value="Unassembled WGS sequence"/>
</dbReference>
<dbReference type="SUPFAM" id="SSF160582">
    <property type="entry name" value="MbtH-like"/>
    <property type="match status" value="1"/>
</dbReference>
<proteinExistence type="predicted"/>
<comment type="caution">
    <text evidence="2">The sequence shown here is derived from an EMBL/GenBank/DDBJ whole genome shotgun (WGS) entry which is preliminary data.</text>
</comment>
<sequence length="74" mass="7884">MNPFDDDSGEFLGLRNSEGQYSLWPAFAAVPDGWTVVVGPASRAAVLAFIEESWVDMRPRSLAAVLDAGNGVDA</sequence>
<dbReference type="Pfam" id="PF03621">
    <property type="entry name" value="MbtH"/>
    <property type="match status" value="1"/>
</dbReference>
<dbReference type="InterPro" id="IPR037407">
    <property type="entry name" value="MLP_fam"/>
</dbReference>
<dbReference type="SMART" id="SM00923">
    <property type="entry name" value="MbtH"/>
    <property type="match status" value="1"/>
</dbReference>
<dbReference type="PANTHER" id="PTHR38444">
    <property type="entry name" value="ENTEROBACTIN BIOSYNTHESIS PROTEIN YBDZ"/>
    <property type="match status" value="1"/>
</dbReference>
<dbReference type="EMBL" id="JAGSOV010000039">
    <property type="protein sequence ID" value="MCO1657041.1"/>
    <property type="molecule type" value="Genomic_DNA"/>
</dbReference>
<evidence type="ECO:0000313" key="3">
    <source>
        <dbReference type="Proteomes" id="UP001165283"/>
    </source>
</evidence>
<feature type="domain" description="MbtH-like" evidence="1">
    <location>
        <begin position="2"/>
        <end position="52"/>
    </location>
</feature>
<gene>
    <name evidence="2" type="ORF">KDL28_18430</name>
</gene>